<dbReference type="KEGG" id="pkz:C5L36_0A07070"/>
<gene>
    <name evidence="1" type="ORF">C5L36_0A07070</name>
</gene>
<name>A0A2U9QYL2_PICKU</name>
<dbReference type="STRING" id="4909.A0A2U9QYL2"/>
<accession>A0A2U9QYL2</accession>
<dbReference type="Proteomes" id="UP000249293">
    <property type="component" value="Chromosome 1"/>
</dbReference>
<reference evidence="1 2" key="1">
    <citation type="submission" date="2018-06" db="EMBL/GenBank/DDBJ databases">
        <title>Population genomics shows no distinction between pathogenic Candida krusei and environmental Pichia kudriavzevii: One species, four names.</title>
        <authorList>
            <person name="Douglass A.P."/>
            <person name="Offei B."/>
            <person name="Braun-Galleani S."/>
            <person name="Coughlan A.Y."/>
            <person name="Martos A."/>
            <person name="Ortiz-Merino R.A."/>
            <person name="Byrne K.P."/>
            <person name="Wolfe K.H."/>
        </authorList>
    </citation>
    <scope>NUCLEOTIDE SEQUENCE [LARGE SCALE GENOMIC DNA]</scope>
    <source>
        <strain evidence="1 2">CBS573</strain>
    </source>
</reference>
<dbReference type="GeneID" id="40381814"/>
<protein>
    <submittedName>
        <fullName evidence="1">Uncharacterized protein</fullName>
    </submittedName>
</protein>
<dbReference type="AlphaFoldDB" id="A0A2U9QYL2"/>
<keyword evidence="2" id="KW-1185">Reference proteome</keyword>
<sequence length="184" mass="19083">MTNETTCTCSTPLFGGALVAALPHGLLDASNIRPVPDNQEVFIATATNNQLQQSNATSTQSTQSTQSSITSVVIDILEQPCGADASPTAVVRAHVTEILRLAGTTDIEQLVSTLAVTEIQPPLDARVVFGGAAHLPQMNITVLVLRLGEPLSADIVVTLSGGTLSDASAVAHSFKVVHKSLFGV</sequence>
<evidence type="ECO:0000313" key="2">
    <source>
        <dbReference type="Proteomes" id="UP000249293"/>
    </source>
</evidence>
<dbReference type="EMBL" id="CP028773">
    <property type="protein sequence ID" value="AWU74104.1"/>
    <property type="molecule type" value="Genomic_DNA"/>
</dbReference>
<evidence type="ECO:0000313" key="1">
    <source>
        <dbReference type="EMBL" id="AWU74104.1"/>
    </source>
</evidence>
<dbReference type="Gene3D" id="3.40.1000.10">
    <property type="entry name" value="Mog1/PsbP, alpha/beta/alpha sandwich"/>
    <property type="match status" value="1"/>
</dbReference>
<dbReference type="OrthoDB" id="10255285at2759"/>
<dbReference type="RefSeq" id="XP_029319581.1">
    <property type="nucleotide sequence ID" value="XM_029463721.1"/>
</dbReference>
<organism evidence="1 2">
    <name type="scientific">Pichia kudriavzevii</name>
    <name type="common">Yeast</name>
    <name type="synonym">Issatchenkia orientalis</name>
    <dbReference type="NCBI Taxonomy" id="4909"/>
    <lineage>
        <taxon>Eukaryota</taxon>
        <taxon>Fungi</taxon>
        <taxon>Dikarya</taxon>
        <taxon>Ascomycota</taxon>
        <taxon>Saccharomycotina</taxon>
        <taxon>Pichiomycetes</taxon>
        <taxon>Pichiales</taxon>
        <taxon>Pichiaceae</taxon>
        <taxon>Pichia</taxon>
    </lineage>
</organism>
<dbReference type="VEuPathDB" id="FungiDB:C5L36_0A07070"/>
<dbReference type="SUPFAM" id="SSF55724">
    <property type="entry name" value="Mog1p/PsbP-like"/>
    <property type="match status" value="1"/>
</dbReference>
<dbReference type="InterPro" id="IPR007681">
    <property type="entry name" value="Mog1"/>
</dbReference>
<dbReference type="Pfam" id="PF04603">
    <property type="entry name" value="Mog1"/>
    <property type="match status" value="1"/>
</dbReference>
<proteinExistence type="predicted"/>
<dbReference type="InterPro" id="IPR016123">
    <property type="entry name" value="Mog1/PsbP_a/b/a-sand"/>
</dbReference>